<dbReference type="NCBIfam" id="TIGR01764">
    <property type="entry name" value="excise"/>
    <property type="match status" value="1"/>
</dbReference>
<dbReference type="InterPro" id="IPR041657">
    <property type="entry name" value="HTH_17"/>
</dbReference>
<dbReference type="AlphaFoldDB" id="A0A3N4ZD92"/>
<dbReference type="Proteomes" id="UP000280501">
    <property type="component" value="Unassembled WGS sequence"/>
</dbReference>
<gene>
    <name evidence="2" type="ORF">EDD34_4119</name>
</gene>
<organism evidence="2 3">
    <name type="scientific">Myceligenerans xiligouense</name>
    <dbReference type="NCBI Taxonomy" id="253184"/>
    <lineage>
        <taxon>Bacteria</taxon>
        <taxon>Bacillati</taxon>
        <taxon>Actinomycetota</taxon>
        <taxon>Actinomycetes</taxon>
        <taxon>Micrococcales</taxon>
        <taxon>Promicromonosporaceae</taxon>
        <taxon>Myceligenerans</taxon>
    </lineage>
</organism>
<evidence type="ECO:0000259" key="1">
    <source>
        <dbReference type="Pfam" id="PF12728"/>
    </source>
</evidence>
<proteinExistence type="predicted"/>
<dbReference type="EMBL" id="RKQZ01000001">
    <property type="protein sequence ID" value="RPF23432.1"/>
    <property type="molecule type" value="Genomic_DNA"/>
</dbReference>
<dbReference type="RefSeq" id="WP_123816209.1">
    <property type="nucleotide sequence ID" value="NZ_RKQZ01000001.1"/>
</dbReference>
<feature type="domain" description="Helix-turn-helix" evidence="1">
    <location>
        <begin position="21"/>
        <end position="69"/>
    </location>
</feature>
<keyword evidence="3" id="KW-1185">Reference proteome</keyword>
<dbReference type="Pfam" id="PF12728">
    <property type="entry name" value="HTH_17"/>
    <property type="match status" value="1"/>
</dbReference>
<comment type="caution">
    <text evidence="2">The sequence shown here is derived from an EMBL/GenBank/DDBJ whole genome shotgun (WGS) entry which is preliminary data.</text>
</comment>
<dbReference type="OrthoDB" id="9806039at2"/>
<sequence>METRKKTRASRLKPVEVEPVLYRVEEAAQALRMSRSVVYELIRSGRLRTVKEGTRRLVPVAAVLEYVKSLEAAA</sequence>
<evidence type="ECO:0000313" key="2">
    <source>
        <dbReference type="EMBL" id="RPF23432.1"/>
    </source>
</evidence>
<protein>
    <submittedName>
        <fullName evidence="2">Excisionase family DNA binding protein</fullName>
    </submittedName>
</protein>
<accession>A0A3N4ZD92</accession>
<dbReference type="InterPro" id="IPR010093">
    <property type="entry name" value="SinI_DNA-bd"/>
</dbReference>
<name>A0A3N4ZD92_9MICO</name>
<reference evidence="2 3" key="1">
    <citation type="submission" date="2018-11" db="EMBL/GenBank/DDBJ databases">
        <title>Sequencing the genomes of 1000 actinobacteria strains.</title>
        <authorList>
            <person name="Klenk H.-P."/>
        </authorList>
    </citation>
    <scope>NUCLEOTIDE SEQUENCE [LARGE SCALE GENOMIC DNA]</scope>
    <source>
        <strain evidence="2 3">DSM 15700</strain>
    </source>
</reference>
<dbReference type="GO" id="GO:0003677">
    <property type="term" value="F:DNA binding"/>
    <property type="evidence" value="ECO:0007669"/>
    <property type="project" value="InterPro"/>
</dbReference>
<evidence type="ECO:0000313" key="3">
    <source>
        <dbReference type="Proteomes" id="UP000280501"/>
    </source>
</evidence>